<gene>
    <name evidence="2" type="ORF">MNBD_GAMMA13-96</name>
</gene>
<dbReference type="Gene3D" id="3.40.250.10">
    <property type="entry name" value="Rhodanese-like domain"/>
    <property type="match status" value="1"/>
</dbReference>
<dbReference type="InterPro" id="IPR001763">
    <property type="entry name" value="Rhodanese-like_dom"/>
</dbReference>
<sequence>MPFMTIPMILEKSVGSRKSTQAIGAPSKPEKLLITNKVTTNFSDSLCTLISYVSFSRPIDLSRMINRKLIFFMTCLFSVSSYALEVNISPDLPYVTAQHDGRFVKIQRIQDKDNRLEDGFTKTSRQCPPFCVQPIRVAPGVNTIGELELLDFIASQLKRGSGVVVDARTPAWHKKGTIPGSINIPFTQFDSEQAEEITAAALARLGVSKKSNPSFIDDVWDEMKAISGDPSAGKIWDFSQAKEVVLWCNGMWCGQSPTAIKGLLALGYPPEKIHYYRGGMQAWKQLGLTVIIPGKTTLSQRR</sequence>
<dbReference type="PROSITE" id="PS50206">
    <property type="entry name" value="RHODANESE_3"/>
    <property type="match status" value="1"/>
</dbReference>
<dbReference type="InterPro" id="IPR036873">
    <property type="entry name" value="Rhodanese-like_dom_sf"/>
</dbReference>
<evidence type="ECO:0000313" key="2">
    <source>
        <dbReference type="EMBL" id="VAW77975.1"/>
    </source>
</evidence>
<dbReference type="Pfam" id="PF00581">
    <property type="entry name" value="Rhodanese"/>
    <property type="match status" value="1"/>
</dbReference>
<proteinExistence type="predicted"/>
<feature type="domain" description="Rhodanese" evidence="1">
    <location>
        <begin position="158"/>
        <end position="292"/>
    </location>
</feature>
<dbReference type="EMBL" id="UOFK01000136">
    <property type="protein sequence ID" value="VAW77975.1"/>
    <property type="molecule type" value="Genomic_DNA"/>
</dbReference>
<dbReference type="CDD" id="cd00158">
    <property type="entry name" value="RHOD"/>
    <property type="match status" value="1"/>
</dbReference>
<dbReference type="SUPFAM" id="SSF52821">
    <property type="entry name" value="Rhodanese/Cell cycle control phosphatase"/>
    <property type="match status" value="1"/>
</dbReference>
<evidence type="ECO:0000259" key="1">
    <source>
        <dbReference type="PROSITE" id="PS50206"/>
    </source>
</evidence>
<organism evidence="2">
    <name type="scientific">hydrothermal vent metagenome</name>
    <dbReference type="NCBI Taxonomy" id="652676"/>
    <lineage>
        <taxon>unclassified sequences</taxon>
        <taxon>metagenomes</taxon>
        <taxon>ecological metagenomes</taxon>
    </lineage>
</organism>
<dbReference type="SMART" id="SM00450">
    <property type="entry name" value="RHOD"/>
    <property type="match status" value="1"/>
</dbReference>
<reference evidence="2" key="1">
    <citation type="submission" date="2018-06" db="EMBL/GenBank/DDBJ databases">
        <authorList>
            <person name="Zhirakovskaya E."/>
        </authorList>
    </citation>
    <scope>NUCLEOTIDE SEQUENCE</scope>
</reference>
<protein>
    <recommendedName>
        <fullName evidence="1">Rhodanese domain-containing protein</fullName>
    </recommendedName>
</protein>
<accession>A0A3B0YAW1</accession>
<dbReference type="AlphaFoldDB" id="A0A3B0YAW1"/>
<name>A0A3B0YAW1_9ZZZZ</name>